<evidence type="ECO:0000313" key="1">
    <source>
        <dbReference type="EMBL" id="MDC8760173.1"/>
    </source>
</evidence>
<gene>
    <name evidence="1" type="ORF">OIK44_21520</name>
</gene>
<protein>
    <submittedName>
        <fullName evidence="1">Uncharacterized protein</fullName>
    </submittedName>
</protein>
<sequence length="71" mass="7897">MRDVAKEVYKKMKVGSMAWVRPVAAKGDTLPSFQSAHDSAKQLEEEGLISIGEVKRQDDGLIEAIRIQRLA</sequence>
<dbReference type="RefSeq" id="WP_273673812.1">
    <property type="nucleotide sequence ID" value="NZ_JAQQXR010000011.1"/>
</dbReference>
<comment type="caution">
    <text evidence="1">The sequence shown here is derived from an EMBL/GenBank/DDBJ whole genome shotgun (WGS) entry which is preliminary data.</text>
</comment>
<name>A0ABT5K5B9_9BURK</name>
<dbReference type="Proteomes" id="UP001221208">
    <property type="component" value="Unassembled WGS sequence"/>
</dbReference>
<dbReference type="EMBL" id="JAQQXR010000011">
    <property type="protein sequence ID" value="MDC8760173.1"/>
    <property type="molecule type" value="Genomic_DNA"/>
</dbReference>
<accession>A0ABT5K5B9</accession>
<evidence type="ECO:0000313" key="2">
    <source>
        <dbReference type="Proteomes" id="UP001221208"/>
    </source>
</evidence>
<proteinExistence type="predicted"/>
<keyword evidence="2" id="KW-1185">Reference proteome</keyword>
<organism evidence="1 2">
    <name type="scientific">Janthinobacterium fluminis</name>
    <dbReference type="NCBI Taxonomy" id="2987524"/>
    <lineage>
        <taxon>Bacteria</taxon>
        <taxon>Pseudomonadati</taxon>
        <taxon>Pseudomonadota</taxon>
        <taxon>Betaproteobacteria</taxon>
        <taxon>Burkholderiales</taxon>
        <taxon>Oxalobacteraceae</taxon>
        <taxon>Janthinobacterium</taxon>
    </lineage>
</organism>
<reference evidence="1 2" key="1">
    <citation type="submission" date="2022-10" db="EMBL/GenBank/DDBJ databases">
        <title>Janthinobacterium sp. hw3 Genome sequencing.</title>
        <authorList>
            <person name="Park S."/>
        </authorList>
    </citation>
    <scope>NUCLEOTIDE SEQUENCE [LARGE SCALE GENOMIC DNA]</scope>
    <source>
        <strain evidence="2">hw3</strain>
    </source>
</reference>